<dbReference type="Pfam" id="PF00149">
    <property type="entry name" value="Metallophos"/>
    <property type="match status" value="1"/>
</dbReference>
<sequence>MPRLWVLSDLHEEISPGKARRFDAPEFDILVCAGDIHEGDVRGCVEGVARVADGRPAVMALGNHDYYALPVDRAALVAQKIGLPLGVHVLERSAVEIGGLRFAGGTLWEPFTLQYDAKPDLTDILAGTIPSFFAPMPTAPFGEPVQVEDANGIRPATFADIRARRVHTLAAIAAAQADVVVTHYPPTRRDLEQAGGAGTWIHGHAHVFSREVVDGIEVVVNAVPSKLFAPRMVIEVQPRPRPSPGPTS</sequence>
<keyword evidence="2" id="KW-0614">Plasmid</keyword>
<keyword evidence="3" id="KW-1185">Reference proteome</keyword>
<reference evidence="2 3" key="1">
    <citation type="journal article" date="2009" name="PLoS ONE">
        <title>Methylobacterium genome sequences: a reference blueprint to investigate microbial metabolism of C1 compounds from natural and industrial sources.</title>
        <authorList>
            <person name="Vuilleumier S."/>
            <person name="Chistoserdova L."/>
            <person name="Lee M.-C."/>
            <person name="Bringel F."/>
            <person name="Lajus A."/>
            <person name="Zhou Y."/>
            <person name="Gourion B."/>
            <person name="Barbe V."/>
            <person name="Chang J."/>
            <person name="Cruveiller S."/>
            <person name="Dossat C."/>
            <person name="Gillett W."/>
            <person name="Gruffaz C."/>
            <person name="Haugen E."/>
            <person name="Hourcade E."/>
            <person name="Levy R."/>
            <person name="Mangenot S."/>
            <person name="Muller E."/>
            <person name="Nadalig T."/>
            <person name="Pagni M."/>
            <person name="Penny C."/>
            <person name="Peyraud R."/>
            <person name="Robinson D.G."/>
            <person name="Roche D."/>
            <person name="Rouy Z."/>
            <person name="Saenampechek C."/>
            <person name="Salvignol G."/>
            <person name="Vallenet D."/>
            <person name="Wu Z."/>
            <person name="Marx C.J."/>
            <person name="Vorholt J.A."/>
            <person name="Olson M.V."/>
            <person name="Kaul R."/>
            <person name="Weissenbach J."/>
            <person name="Medigue C."/>
            <person name="Lidstrom M.E."/>
        </authorList>
    </citation>
    <scope>NUCLEOTIDE SEQUENCE [LARGE SCALE GENOMIC DNA]</scope>
    <source>
        <strain evidence="3">ATCC 14718 / DSM 1338 / JCM 2805 / NCIMB 9133 / AM1</strain>
    </source>
</reference>
<dbReference type="SUPFAM" id="SSF56300">
    <property type="entry name" value="Metallo-dependent phosphatases"/>
    <property type="match status" value="1"/>
</dbReference>
<dbReference type="GO" id="GO:0016787">
    <property type="term" value="F:hydrolase activity"/>
    <property type="evidence" value="ECO:0007669"/>
    <property type="project" value="InterPro"/>
</dbReference>
<dbReference type="RefSeq" id="WP_012754113.1">
    <property type="nucleotide sequence ID" value="NC_012811.1"/>
</dbReference>
<proteinExistence type="predicted"/>
<evidence type="ECO:0000313" key="2">
    <source>
        <dbReference type="EMBL" id="ACS43679.1"/>
    </source>
</evidence>
<dbReference type="HOGENOM" id="CLU_060372_3_0_5"/>
<dbReference type="Proteomes" id="UP000009081">
    <property type="component" value="Plasmid megaplasmid"/>
</dbReference>
<feature type="domain" description="Calcineurin-like phosphoesterase" evidence="1">
    <location>
        <begin position="3"/>
        <end position="207"/>
    </location>
</feature>
<dbReference type="InterPro" id="IPR029052">
    <property type="entry name" value="Metallo-depent_PP-like"/>
</dbReference>
<dbReference type="KEGG" id="mea:Mex_2p0841"/>
<dbReference type="EMBL" id="CP001511">
    <property type="protein sequence ID" value="ACS43679.1"/>
    <property type="molecule type" value="Genomic_DNA"/>
</dbReference>
<dbReference type="InterPro" id="IPR004843">
    <property type="entry name" value="Calcineurin-like_PHP"/>
</dbReference>
<geneLocation type="plasmid" evidence="2 3">
    <name>megaplasmid</name>
</geneLocation>
<dbReference type="AlphaFoldDB" id="C5B5E7"/>
<evidence type="ECO:0000313" key="3">
    <source>
        <dbReference type="Proteomes" id="UP000009081"/>
    </source>
</evidence>
<gene>
    <name evidence="2" type="ordered locus">MexAM1_META2p0841</name>
</gene>
<accession>C5B5E7</accession>
<dbReference type="OrthoDB" id="356681at2"/>
<dbReference type="PANTHER" id="PTHR37844:SF2">
    <property type="entry name" value="SER_THR PROTEIN PHOSPHATASE SUPERFAMILY (AFU_ORTHOLOGUE AFUA_1G14840)"/>
    <property type="match status" value="1"/>
</dbReference>
<evidence type="ECO:0000259" key="1">
    <source>
        <dbReference type="Pfam" id="PF00149"/>
    </source>
</evidence>
<organism evidence="2 3">
    <name type="scientific">Methylorubrum extorquens (strain ATCC 14718 / DSM 1338 / JCM 2805 / NCIMB 9133 / AM1)</name>
    <name type="common">Methylobacterium extorquens</name>
    <dbReference type="NCBI Taxonomy" id="272630"/>
    <lineage>
        <taxon>Bacteria</taxon>
        <taxon>Pseudomonadati</taxon>
        <taxon>Pseudomonadota</taxon>
        <taxon>Alphaproteobacteria</taxon>
        <taxon>Hyphomicrobiales</taxon>
        <taxon>Methylobacteriaceae</taxon>
        <taxon>Methylorubrum</taxon>
    </lineage>
</organism>
<dbReference type="PANTHER" id="PTHR37844">
    <property type="entry name" value="SER/THR PROTEIN PHOSPHATASE SUPERFAMILY (AFU_ORTHOLOGUE AFUA_1G14840)"/>
    <property type="match status" value="1"/>
</dbReference>
<dbReference type="Gene3D" id="3.60.21.10">
    <property type="match status" value="1"/>
</dbReference>
<protein>
    <submittedName>
        <fullName evidence="2">Metallophosphoesterase</fullName>
    </submittedName>
</protein>
<name>C5B5E7_METEA</name>